<dbReference type="Gene3D" id="2.60.120.10">
    <property type="entry name" value="Jelly Rolls"/>
    <property type="match status" value="1"/>
</dbReference>
<proteinExistence type="predicted"/>
<evidence type="ECO:0000256" key="3">
    <source>
        <dbReference type="ARBA" id="ARBA00023159"/>
    </source>
</evidence>
<dbReference type="InterPro" id="IPR036390">
    <property type="entry name" value="WH_DNA-bd_sf"/>
</dbReference>
<dbReference type="SMART" id="SM00100">
    <property type="entry name" value="cNMP"/>
    <property type="match status" value="1"/>
</dbReference>
<feature type="domain" description="HTH crp-type" evidence="6">
    <location>
        <begin position="138"/>
        <end position="211"/>
    </location>
</feature>
<dbReference type="InterPro" id="IPR050397">
    <property type="entry name" value="Env_Response_Regulators"/>
</dbReference>
<dbReference type="InterPro" id="IPR000595">
    <property type="entry name" value="cNMP-bd_dom"/>
</dbReference>
<dbReference type="InterPro" id="IPR012318">
    <property type="entry name" value="HTH_CRP"/>
</dbReference>
<dbReference type="Proteomes" id="UP001228376">
    <property type="component" value="Unassembled WGS sequence"/>
</dbReference>
<protein>
    <submittedName>
        <fullName evidence="7">Crp/Fnr family transcriptional regulator</fullName>
    </submittedName>
</protein>
<dbReference type="PROSITE" id="PS50042">
    <property type="entry name" value="CNMP_BINDING_3"/>
    <property type="match status" value="1"/>
</dbReference>
<keyword evidence="3" id="KW-0010">Activator</keyword>
<dbReference type="InterPro" id="IPR018490">
    <property type="entry name" value="cNMP-bd_dom_sf"/>
</dbReference>
<organism evidence="7 8">
    <name type="scientific">Tigheibacillus jepli</name>
    <dbReference type="NCBI Taxonomy" id="3035914"/>
    <lineage>
        <taxon>Bacteria</taxon>
        <taxon>Bacillati</taxon>
        <taxon>Bacillota</taxon>
        <taxon>Bacilli</taxon>
        <taxon>Bacillales</taxon>
        <taxon>Bacillaceae</taxon>
        <taxon>Tigheibacillus</taxon>
    </lineage>
</organism>
<keyword evidence="2" id="KW-0238">DNA-binding</keyword>
<reference evidence="7 8" key="1">
    <citation type="submission" date="2023-10" db="EMBL/GenBank/DDBJ databases">
        <title>179-bfca-hs.</title>
        <authorList>
            <person name="Miliotis G."/>
            <person name="Sengupta P."/>
            <person name="Hameed A."/>
            <person name="Chuvochina M."/>
            <person name="Mcdonagh F."/>
            <person name="Simpson A.C."/>
            <person name="Singh N.K."/>
            <person name="Rekha P.D."/>
            <person name="Raman K."/>
            <person name="Hugenholtz P."/>
            <person name="Venkateswaran K."/>
        </authorList>
    </citation>
    <scope>NUCLEOTIDE SEQUENCE [LARGE SCALE GENOMIC DNA]</scope>
    <source>
        <strain evidence="7 8">179-BFC-A-HS</strain>
    </source>
</reference>
<dbReference type="Gene3D" id="1.10.10.10">
    <property type="entry name" value="Winged helix-like DNA-binding domain superfamily/Winged helix DNA-binding domain"/>
    <property type="match status" value="1"/>
</dbReference>
<gene>
    <name evidence="7" type="ORF">P5G51_013965</name>
</gene>
<dbReference type="InterPro" id="IPR014710">
    <property type="entry name" value="RmlC-like_jellyroll"/>
</dbReference>
<dbReference type="PROSITE" id="PS51063">
    <property type="entry name" value="HTH_CRP_2"/>
    <property type="match status" value="1"/>
</dbReference>
<dbReference type="PANTHER" id="PTHR24567">
    <property type="entry name" value="CRP FAMILY TRANSCRIPTIONAL REGULATORY PROTEIN"/>
    <property type="match status" value="1"/>
</dbReference>
<dbReference type="SUPFAM" id="SSF46785">
    <property type="entry name" value="Winged helix' DNA-binding domain"/>
    <property type="match status" value="1"/>
</dbReference>
<dbReference type="SMART" id="SM00419">
    <property type="entry name" value="HTH_CRP"/>
    <property type="match status" value="1"/>
</dbReference>
<evidence type="ECO:0000259" key="5">
    <source>
        <dbReference type="PROSITE" id="PS50042"/>
    </source>
</evidence>
<dbReference type="InterPro" id="IPR036388">
    <property type="entry name" value="WH-like_DNA-bd_sf"/>
</dbReference>
<evidence type="ECO:0000313" key="8">
    <source>
        <dbReference type="Proteomes" id="UP001228376"/>
    </source>
</evidence>
<dbReference type="SUPFAM" id="SSF51206">
    <property type="entry name" value="cAMP-binding domain-like"/>
    <property type="match status" value="1"/>
</dbReference>
<keyword evidence="8" id="KW-1185">Reference proteome</keyword>
<evidence type="ECO:0000256" key="2">
    <source>
        <dbReference type="ARBA" id="ARBA00023125"/>
    </source>
</evidence>
<dbReference type="RefSeq" id="WP_306066364.1">
    <property type="nucleotide sequence ID" value="NZ_JAROCA020000001.1"/>
</dbReference>
<dbReference type="Pfam" id="PF13545">
    <property type="entry name" value="HTH_Crp_2"/>
    <property type="match status" value="1"/>
</dbReference>
<accession>A0ABU5CJ43</accession>
<comment type="caution">
    <text evidence="7">The sequence shown here is derived from an EMBL/GenBank/DDBJ whole genome shotgun (WGS) entry which is preliminary data.</text>
</comment>
<dbReference type="PANTHER" id="PTHR24567:SF74">
    <property type="entry name" value="HTH-TYPE TRANSCRIPTIONAL REGULATOR ARCR"/>
    <property type="match status" value="1"/>
</dbReference>
<keyword evidence="4" id="KW-0804">Transcription</keyword>
<dbReference type="CDD" id="cd00038">
    <property type="entry name" value="CAP_ED"/>
    <property type="match status" value="1"/>
</dbReference>
<dbReference type="EMBL" id="JAROCA020000001">
    <property type="protein sequence ID" value="MDY0406344.1"/>
    <property type="molecule type" value="Genomic_DNA"/>
</dbReference>
<feature type="domain" description="Cyclic nucleotide-binding" evidence="5">
    <location>
        <begin position="4"/>
        <end position="107"/>
    </location>
</feature>
<name>A0ABU5CJ43_9BACI</name>
<evidence type="ECO:0000256" key="4">
    <source>
        <dbReference type="ARBA" id="ARBA00023163"/>
    </source>
</evidence>
<evidence type="ECO:0000256" key="1">
    <source>
        <dbReference type="ARBA" id="ARBA00023015"/>
    </source>
</evidence>
<sequence length="229" mass="26073">MTAIMERLEKDDCSLIMNNCVKKKMKKGETVFKEGSTADYLYFIQSGEIRIFKNIGPGKELNIFTRRENDAFGELGIFGGDRYSNTAIASTFTSVFCVGREKMEQIISQNGRIGLHFTRWVAESLEESKAKMRDYLAFGSEGAVASVFIRYSNMYGIVTPEGIRIKRQIQLSDVGKHIGISRETVSRIVNKWKEEGIMTSENKFFLIMQPDHLRNLLGCEYCVVENCIL</sequence>
<dbReference type="Pfam" id="PF00027">
    <property type="entry name" value="cNMP_binding"/>
    <property type="match status" value="1"/>
</dbReference>
<evidence type="ECO:0000313" key="7">
    <source>
        <dbReference type="EMBL" id="MDY0406344.1"/>
    </source>
</evidence>
<evidence type="ECO:0000259" key="6">
    <source>
        <dbReference type="PROSITE" id="PS51063"/>
    </source>
</evidence>
<keyword evidence="1" id="KW-0805">Transcription regulation</keyword>